<dbReference type="SUPFAM" id="SSF51206">
    <property type="entry name" value="cAMP-binding domain-like"/>
    <property type="match status" value="1"/>
</dbReference>
<dbReference type="Proteomes" id="UP000760480">
    <property type="component" value="Unassembled WGS sequence"/>
</dbReference>
<dbReference type="RefSeq" id="WP_169248091.1">
    <property type="nucleotide sequence ID" value="NZ_SPMZ01000016.1"/>
</dbReference>
<sequence>MLLDPFRILGAALLATLAMTSLLIGVVIGLYGRPSRRTNAIIMAFGTGALIQALALELAFEGAERLIEEAHLSGLVSWCWVAAGFVLGGVLYSLGNHWLDDYGAALRHPALTKLYLLRQKRERSADLLGRLARVDLLCSLPPEEMEEVLLCVQPVHVAAGETIFRQGDTGDALYLIDQGEVAVLVNDSASNTSTAPNAVPLARLAAGQSFGETALLTGEPRTATVTAITDVALLKIGKEHFDELLDESPRLRQAVETLNSQRLLQNVATLRERPDAAAWQKIALANVQRLSRKEQDVLLAKQVATGSPLALFLGATLDGIPASVVIGANFETLDAFRFTFLVAIFLSSVPEAIGSTLGMRQAGFGTRRIFTLWSLLVLAATLAGGLSSAFLAEASPVLLTVIGAIAGGGILAMVSSVMMPEAYEDGGPAVGLATIAGFLVAFLFAFV</sequence>
<feature type="transmembrane region" description="Helical" evidence="1">
    <location>
        <begin position="6"/>
        <end position="28"/>
    </location>
</feature>
<dbReference type="PANTHER" id="PTHR11635:SF152">
    <property type="entry name" value="CAMP-DEPENDENT PROTEIN KINASE TYPE I REGULATORY SUBUNIT-RELATED"/>
    <property type="match status" value="1"/>
</dbReference>
<dbReference type="PANTHER" id="PTHR11635">
    <property type="entry name" value="CAMP-DEPENDENT PROTEIN KINASE REGULATORY CHAIN"/>
    <property type="match status" value="1"/>
</dbReference>
<feature type="domain" description="Cyclic nucleotide-binding" evidence="2">
    <location>
        <begin position="136"/>
        <end position="253"/>
    </location>
</feature>
<evidence type="ECO:0000259" key="2">
    <source>
        <dbReference type="PROSITE" id="PS50042"/>
    </source>
</evidence>
<dbReference type="InterPro" id="IPR018490">
    <property type="entry name" value="cNMP-bd_dom_sf"/>
</dbReference>
<keyword evidence="1" id="KW-1133">Transmembrane helix</keyword>
<feature type="transmembrane region" description="Helical" evidence="1">
    <location>
        <begin position="429"/>
        <end position="446"/>
    </location>
</feature>
<name>A0ABX1THI3_9GAMM</name>
<dbReference type="InterPro" id="IPR050503">
    <property type="entry name" value="cAMP-dep_PK_reg_su-like"/>
</dbReference>
<dbReference type="InterPro" id="IPR000595">
    <property type="entry name" value="cNMP-bd_dom"/>
</dbReference>
<dbReference type="InterPro" id="IPR018488">
    <property type="entry name" value="cNMP-bd_CS"/>
</dbReference>
<keyword evidence="1" id="KW-0472">Membrane</keyword>
<comment type="caution">
    <text evidence="3">The sequence shown here is derived from an EMBL/GenBank/DDBJ whole genome shotgun (WGS) entry which is preliminary data.</text>
</comment>
<accession>A0ABX1THI3</accession>
<evidence type="ECO:0000256" key="1">
    <source>
        <dbReference type="SAM" id="Phobius"/>
    </source>
</evidence>
<feature type="transmembrane region" description="Helical" evidence="1">
    <location>
        <begin position="40"/>
        <end position="60"/>
    </location>
</feature>
<dbReference type="EMBL" id="SPMZ01000016">
    <property type="protein sequence ID" value="NMQ18837.1"/>
    <property type="molecule type" value="Genomic_DNA"/>
</dbReference>
<dbReference type="InterPro" id="IPR014710">
    <property type="entry name" value="RmlC-like_jellyroll"/>
</dbReference>
<evidence type="ECO:0000313" key="3">
    <source>
        <dbReference type="EMBL" id="NMQ18837.1"/>
    </source>
</evidence>
<feature type="transmembrane region" description="Helical" evidence="1">
    <location>
        <begin position="397"/>
        <end position="417"/>
    </location>
</feature>
<protein>
    <submittedName>
        <fullName evidence="3">Cyclic nucleotide-binding domain-containing protein</fullName>
    </submittedName>
</protein>
<gene>
    <name evidence="3" type="ORF">E4P82_06205</name>
</gene>
<dbReference type="Gene3D" id="2.60.120.10">
    <property type="entry name" value="Jelly Rolls"/>
    <property type="match status" value="1"/>
</dbReference>
<dbReference type="SMART" id="SM00100">
    <property type="entry name" value="cNMP"/>
    <property type="match status" value="1"/>
</dbReference>
<feature type="transmembrane region" description="Helical" evidence="1">
    <location>
        <begin position="336"/>
        <end position="357"/>
    </location>
</feature>
<proteinExistence type="predicted"/>
<organism evidence="3 4">
    <name type="scientific">Candidatus Competibacter phosphatis</name>
    <dbReference type="NCBI Taxonomy" id="221280"/>
    <lineage>
        <taxon>Bacteria</taxon>
        <taxon>Pseudomonadati</taxon>
        <taxon>Pseudomonadota</taxon>
        <taxon>Gammaproteobacteria</taxon>
        <taxon>Candidatus Competibacteraceae</taxon>
        <taxon>Candidatus Competibacter</taxon>
    </lineage>
</organism>
<feature type="transmembrane region" description="Helical" evidence="1">
    <location>
        <begin position="309"/>
        <end position="330"/>
    </location>
</feature>
<dbReference type="CDD" id="cd00038">
    <property type="entry name" value="CAP_ED"/>
    <property type="match status" value="1"/>
</dbReference>
<feature type="transmembrane region" description="Helical" evidence="1">
    <location>
        <begin position="72"/>
        <end position="94"/>
    </location>
</feature>
<dbReference type="PROSITE" id="PS50042">
    <property type="entry name" value="CNMP_BINDING_3"/>
    <property type="match status" value="1"/>
</dbReference>
<keyword evidence="4" id="KW-1185">Reference proteome</keyword>
<dbReference type="Pfam" id="PF00027">
    <property type="entry name" value="cNMP_binding"/>
    <property type="match status" value="1"/>
</dbReference>
<feature type="transmembrane region" description="Helical" evidence="1">
    <location>
        <begin position="369"/>
        <end position="391"/>
    </location>
</feature>
<reference evidence="3 4" key="1">
    <citation type="submission" date="2019-03" db="EMBL/GenBank/DDBJ databases">
        <title>Metabolic reconstructions from genomes of highly enriched 'Candidatus Accumulibacter' and 'Candidatus Competibacter' bioreactor populations.</title>
        <authorList>
            <person name="Annavajhala M.K."/>
            <person name="Welles L."/>
            <person name="Abbas B."/>
            <person name="Sorokin D."/>
            <person name="Park H."/>
            <person name="Van Loosdrecht M."/>
            <person name="Chandran K."/>
        </authorList>
    </citation>
    <scope>NUCLEOTIDE SEQUENCE [LARGE SCALE GENOMIC DNA]</scope>
    <source>
        <strain evidence="3 4">SBR_G</strain>
    </source>
</reference>
<dbReference type="PRINTS" id="PR00103">
    <property type="entry name" value="CAMPKINASE"/>
</dbReference>
<evidence type="ECO:0000313" key="4">
    <source>
        <dbReference type="Proteomes" id="UP000760480"/>
    </source>
</evidence>
<dbReference type="PROSITE" id="PS00889">
    <property type="entry name" value="CNMP_BINDING_2"/>
    <property type="match status" value="1"/>
</dbReference>
<keyword evidence="1" id="KW-0812">Transmembrane</keyword>